<dbReference type="GO" id="GO:0016471">
    <property type="term" value="C:vacuolar proton-transporting V-type ATPase complex"/>
    <property type="evidence" value="ECO:0007669"/>
    <property type="project" value="TreeGrafter"/>
</dbReference>
<feature type="transmembrane region" description="Helical" evidence="10">
    <location>
        <begin position="408"/>
        <end position="428"/>
    </location>
</feature>
<feature type="transmembrane region" description="Helical" evidence="10">
    <location>
        <begin position="530"/>
        <end position="553"/>
    </location>
</feature>
<keyword evidence="6 10" id="KW-0406">Ion transport</keyword>
<feature type="transmembrane region" description="Helical" evidence="10">
    <location>
        <begin position="460"/>
        <end position="483"/>
    </location>
</feature>
<keyword evidence="12" id="KW-1185">Reference proteome</keyword>
<comment type="subcellular location">
    <subcellularLocation>
        <location evidence="1">Membrane</location>
        <topology evidence="1">Multi-pass membrane protein</topology>
    </subcellularLocation>
</comment>
<name>A0A8J7W6R7_9EURY</name>
<comment type="similarity">
    <text evidence="2 10">Belongs to the V-ATPase 116 kDa subunit family.</text>
</comment>
<evidence type="ECO:0000256" key="10">
    <source>
        <dbReference type="RuleBase" id="RU361189"/>
    </source>
</evidence>
<sequence>MLQRMVKVQVIGPAKDLHRIVDTLYTAGTIHLEDYSKEISVGDAILNKIEVGESDTLSGLISKIEGIQLIFPKTPSDTGKQKELMQSLRAEGHEAILNRASDALSNLEVKTKTLITRKSDLEFTIANLTRYQGVIEKILPIESQIPALERFEITIILIEREFEHALPVIRDALMDITNNQCELISAAVDEKSIATVAIFSRKYSEQVHSFIYTQNVNELRLPAQYMGRPLAEVLRLNAEKKKEAMLEARSIDEELTEISSAWHDELTVLRQLLADRFEELKEYNKFARTDYTFIVLGWIPKKYLPRTRELLQKEYGEAVIINELLETPDSMDEAPTFYDSHEFIKPFEYLVRLITSPKYNEVDPAPLLAIFFPIFFGLIVGDIGYGLVILSFALIMKKKFPEIDWLKPLMNLMIIAAFPTIIFGYIFGEFFGDFGEQMGWLHPMEIMGVTWHRIDAMVPMLVLAIAIGFFHVLLGLFIGIVNQRTKMQCTKYLCECRKHICEKVGMIVVIISILILLGAATQILPGVVLYPGILMMVIALALIIYGGGFIASLEVISMVGNILSYARIMAIGTASVILALVANELGGTMEVALVGVLVASIIHLLNIGLKMFIGSLHSFRLHIVEFSPKFMEGGGKIYKPFGRRDQR</sequence>
<comment type="caution">
    <text evidence="11">The sequence shown here is derived from an EMBL/GenBank/DDBJ whole genome shotgun (WGS) entry which is preliminary data.</text>
</comment>
<dbReference type="PANTHER" id="PTHR11629:SF63">
    <property type="entry name" value="V-TYPE PROTON ATPASE SUBUNIT A"/>
    <property type="match status" value="1"/>
</dbReference>
<dbReference type="OrthoDB" id="85892at2157"/>
<dbReference type="GO" id="GO:0007035">
    <property type="term" value="P:vacuolar acidification"/>
    <property type="evidence" value="ECO:0007669"/>
    <property type="project" value="TreeGrafter"/>
</dbReference>
<dbReference type="RefSeq" id="WP_211531082.1">
    <property type="nucleotide sequence ID" value="NZ_JWHL01000012.1"/>
</dbReference>
<evidence type="ECO:0000256" key="5">
    <source>
        <dbReference type="ARBA" id="ARBA00022989"/>
    </source>
</evidence>
<evidence type="ECO:0000256" key="4">
    <source>
        <dbReference type="ARBA" id="ARBA00022692"/>
    </source>
</evidence>
<comment type="function">
    <text evidence="8">Component of the A-type ATP synthase that produces ATP from ADP in the presence of a proton gradient across the membrane.</text>
</comment>
<proteinExistence type="inferred from homology"/>
<feature type="transmembrane region" description="Helical" evidence="10">
    <location>
        <begin position="504"/>
        <end position="524"/>
    </location>
</feature>
<reference evidence="11" key="1">
    <citation type="submission" date="2014-12" db="EMBL/GenBank/DDBJ databases">
        <authorList>
            <person name="Huang H.-H."/>
            <person name="Chen S.-C."/>
            <person name="Lai M.-C."/>
        </authorList>
    </citation>
    <scope>NUCLEOTIDE SEQUENCE</scope>
    <source>
        <strain evidence="11">K1F9705b</strain>
    </source>
</reference>
<evidence type="ECO:0000256" key="1">
    <source>
        <dbReference type="ARBA" id="ARBA00004141"/>
    </source>
</evidence>
<dbReference type="EMBL" id="JWHL01000012">
    <property type="protein sequence ID" value="MBR1369376.1"/>
    <property type="molecule type" value="Genomic_DNA"/>
</dbReference>
<dbReference type="GO" id="GO:0046961">
    <property type="term" value="F:proton-transporting ATPase activity, rotational mechanism"/>
    <property type="evidence" value="ECO:0007669"/>
    <property type="project" value="InterPro"/>
</dbReference>
<evidence type="ECO:0000256" key="6">
    <source>
        <dbReference type="ARBA" id="ARBA00023065"/>
    </source>
</evidence>
<dbReference type="InterPro" id="IPR002490">
    <property type="entry name" value="V-ATPase_116kDa_su"/>
</dbReference>
<keyword evidence="4 10" id="KW-0812">Transmembrane</keyword>
<evidence type="ECO:0000256" key="2">
    <source>
        <dbReference type="ARBA" id="ARBA00009904"/>
    </source>
</evidence>
<accession>A0A8J7W6R7</accession>
<dbReference type="GO" id="GO:0051117">
    <property type="term" value="F:ATPase binding"/>
    <property type="evidence" value="ECO:0007669"/>
    <property type="project" value="TreeGrafter"/>
</dbReference>
<evidence type="ECO:0000256" key="3">
    <source>
        <dbReference type="ARBA" id="ARBA00022448"/>
    </source>
</evidence>
<dbReference type="Gene3D" id="3.30.70.2750">
    <property type="match status" value="1"/>
</dbReference>
<dbReference type="Gene3D" id="3.30.70.2170">
    <property type="match status" value="1"/>
</dbReference>
<organism evidence="11 12">
    <name type="scientific">Methanocalculus chunghsingensis</name>
    <dbReference type="NCBI Taxonomy" id="156457"/>
    <lineage>
        <taxon>Archaea</taxon>
        <taxon>Methanobacteriati</taxon>
        <taxon>Methanobacteriota</taxon>
        <taxon>Stenosarchaea group</taxon>
        <taxon>Methanomicrobia</taxon>
        <taxon>Methanomicrobiales</taxon>
        <taxon>Methanocalculaceae</taxon>
        <taxon>Methanocalculus</taxon>
    </lineage>
</organism>
<evidence type="ECO:0000313" key="12">
    <source>
        <dbReference type="Proteomes" id="UP000730161"/>
    </source>
</evidence>
<protein>
    <recommendedName>
        <fullName evidence="9 10">A-type ATP synthase subunit I</fullName>
    </recommendedName>
</protein>
<evidence type="ECO:0000313" key="11">
    <source>
        <dbReference type="EMBL" id="MBR1369376.1"/>
    </source>
</evidence>
<keyword evidence="7 10" id="KW-0472">Membrane</keyword>
<feature type="transmembrane region" description="Helical" evidence="10">
    <location>
        <begin position="565"/>
        <end position="585"/>
    </location>
</feature>
<dbReference type="GO" id="GO:0033179">
    <property type="term" value="C:proton-transporting V-type ATPase, V0 domain"/>
    <property type="evidence" value="ECO:0007669"/>
    <property type="project" value="InterPro"/>
</dbReference>
<gene>
    <name evidence="11" type="ORF">RJ53_07670</name>
</gene>
<evidence type="ECO:0000256" key="9">
    <source>
        <dbReference type="ARBA" id="ARBA00068671"/>
    </source>
</evidence>
<keyword evidence="5 10" id="KW-1133">Transmembrane helix</keyword>
<evidence type="ECO:0000256" key="8">
    <source>
        <dbReference type="ARBA" id="ARBA00059506"/>
    </source>
</evidence>
<dbReference type="Pfam" id="PF01496">
    <property type="entry name" value="V_ATPase_I"/>
    <property type="match status" value="1"/>
</dbReference>
<feature type="transmembrane region" description="Helical" evidence="10">
    <location>
        <begin position="591"/>
        <end position="613"/>
    </location>
</feature>
<keyword evidence="3 10" id="KW-0813">Transport</keyword>
<dbReference type="Gene3D" id="1.20.1460.20">
    <property type="match status" value="1"/>
</dbReference>
<feature type="transmembrane region" description="Helical" evidence="10">
    <location>
        <begin position="367"/>
        <end position="396"/>
    </location>
</feature>
<evidence type="ECO:0000256" key="7">
    <source>
        <dbReference type="ARBA" id="ARBA00023136"/>
    </source>
</evidence>
<dbReference type="PANTHER" id="PTHR11629">
    <property type="entry name" value="VACUOLAR PROTON ATPASES"/>
    <property type="match status" value="1"/>
</dbReference>
<dbReference type="Proteomes" id="UP000730161">
    <property type="component" value="Unassembled WGS sequence"/>
</dbReference>
<dbReference type="AlphaFoldDB" id="A0A8J7W6R7"/>